<gene>
    <name evidence="3" type="ORF">ABEB36_012039</name>
</gene>
<reference evidence="3 4" key="1">
    <citation type="submission" date="2024-05" db="EMBL/GenBank/DDBJ databases">
        <title>Genetic variation in Jamaican populations of the coffee berry borer (Hypothenemus hampei).</title>
        <authorList>
            <person name="Errbii M."/>
            <person name="Myrie A."/>
        </authorList>
    </citation>
    <scope>NUCLEOTIDE SEQUENCE [LARGE SCALE GENOMIC DNA]</scope>
    <source>
        <strain evidence="3">JA-Hopewell-2020-01-JO</strain>
        <tissue evidence="3">Whole body</tissue>
    </source>
</reference>
<dbReference type="AlphaFoldDB" id="A0ABD1EE69"/>
<feature type="chain" id="PRO_5044804254" evidence="2">
    <location>
        <begin position="21"/>
        <end position="758"/>
    </location>
</feature>
<keyword evidence="4" id="KW-1185">Reference proteome</keyword>
<feature type="region of interest" description="Disordered" evidence="1">
    <location>
        <begin position="432"/>
        <end position="459"/>
    </location>
</feature>
<keyword evidence="2" id="KW-0732">Signal</keyword>
<dbReference type="EMBL" id="JBDJPC010000009">
    <property type="protein sequence ID" value="KAL1491441.1"/>
    <property type="molecule type" value="Genomic_DNA"/>
</dbReference>
<evidence type="ECO:0000256" key="1">
    <source>
        <dbReference type="SAM" id="MobiDB-lite"/>
    </source>
</evidence>
<feature type="signal peptide" evidence="2">
    <location>
        <begin position="1"/>
        <end position="20"/>
    </location>
</feature>
<proteinExistence type="predicted"/>
<evidence type="ECO:0000313" key="4">
    <source>
        <dbReference type="Proteomes" id="UP001566132"/>
    </source>
</evidence>
<feature type="compositionally biased region" description="Low complexity" evidence="1">
    <location>
        <begin position="357"/>
        <end position="370"/>
    </location>
</feature>
<feature type="region of interest" description="Disordered" evidence="1">
    <location>
        <begin position="622"/>
        <end position="654"/>
    </location>
</feature>
<feature type="compositionally biased region" description="Polar residues" evidence="1">
    <location>
        <begin position="316"/>
        <end position="330"/>
    </location>
</feature>
<evidence type="ECO:0000313" key="3">
    <source>
        <dbReference type="EMBL" id="KAL1491441.1"/>
    </source>
</evidence>
<dbReference type="Proteomes" id="UP001566132">
    <property type="component" value="Unassembled WGS sequence"/>
</dbReference>
<feature type="compositionally biased region" description="Low complexity" evidence="1">
    <location>
        <begin position="339"/>
        <end position="348"/>
    </location>
</feature>
<sequence length="758" mass="76847">MLLNIHTILGLVVAVALSQAHEVLNTPGTLTASFSGSSSSSSAYSQSSSNSYSFNGNFDSKALEAFKGSLDSGAHTGATAAAVASATANVDTNPIISSVSSDCSSGTSCGGPEKVQADIPSISPYKAIGADNYATSYSSDGQTNYAVKNDYAQDTQNVFGGCISCKGQFPGPTGSIHEYKLAVNDVPSTQHNNQFPVAAGDIHTSIPIQTQYSNHISPSLIASFPGSSGSIYDSKPATAGAGAFANTGTVPAAHAGTATSTNTGTVSSANAGAFVHSSTTYTKPSTGPGLSAIISKLPGPTGSIYDSKPATVTVAQSSTGAHGSSESLSVTAKKPTKVASSSTSAHSSESSEETSSEHSSSSKPVKSPVSDHTAYSGAGSITNIPSGIHGPSCTFSLGAQGKCKHSESGEISQKETTAGSVDVNKNFEGSIGSIHDSKPAIVQGETSSSSSGSTSASHSSDLSVVGIVPTLIVPSIHPEVPPPIGTYYINKPSIVDEPPFVPSFSSQIPCSYSDCSTGKIVYEGKDLSGQYQSVKHGDVDLSGTIIFKNDDGTYSHTSTAKPTYKNAETGGYAISSNSADNKGVLIGPGTGFLPINLDHFQPYGALEGSAVLSKEYDNKNEVKTSQCTSCGKDENSQSETDSLHQSGYNNNGGSEQILVNHAEQTQKENNNEGFASGQVLVNQGGQTHDITNNGGNSGSYAQAGGYGFSGGLLNTLFGSGGFSGKGISGEHSSAGAYSSAEAYSGSYASAHASSYASG</sequence>
<evidence type="ECO:0000256" key="2">
    <source>
        <dbReference type="SAM" id="SignalP"/>
    </source>
</evidence>
<comment type="caution">
    <text evidence="3">The sequence shown here is derived from an EMBL/GenBank/DDBJ whole genome shotgun (WGS) entry which is preliminary data.</text>
</comment>
<organism evidence="3 4">
    <name type="scientific">Hypothenemus hampei</name>
    <name type="common">Coffee berry borer</name>
    <dbReference type="NCBI Taxonomy" id="57062"/>
    <lineage>
        <taxon>Eukaryota</taxon>
        <taxon>Metazoa</taxon>
        <taxon>Ecdysozoa</taxon>
        <taxon>Arthropoda</taxon>
        <taxon>Hexapoda</taxon>
        <taxon>Insecta</taxon>
        <taxon>Pterygota</taxon>
        <taxon>Neoptera</taxon>
        <taxon>Endopterygota</taxon>
        <taxon>Coleoptera</taxon>
        <taxon>Polyphaga</taxon>
        <taxon>Cucujiformia</taxon>
        <taxon>Curculionidae</taxon>
        <taxon>Scolytinae</taxon>
        <taxon>Hypothenemus</taxon>
    </lineage>
</organism>
<feature type="compositionally biased region" description="Polar residues" evidence="1">
    <location>
        <begin position="637"/>
        <end position="654"/>
    </location>
</feature>
<accession>A0ABD1EE69</accession>
<feature type="compositionally biased region" description="Low complexity" evidence="1">
    <location>
        <begin position="447"/>
        <end position="459"/>
    </location>
</feature>
<feature type="region of interest" description="Disordered" evidence="1">
    <location>
        <begin position="316"/>
        <end position="383"/>
    </location>
</feature>
<name>A0ABD1EE69_HYPHA</name>
<protein>
    <submittedName>
        <fullName evidence="3">Uncharacterized protein</fullName>
    </submittedName>
</protein>